<evidence type="ECO:0000313" key="3">
    <source>
        <dbReference type="Proteomes" id="UP000031443"/>
    </source>
</evidence>
<organism evidence="2 3">
    <name type="scientific">Chelonia mydas</name>
    <name type="common">Green sea-turtle</name>
    <name type="synonym">Chelonia agassizi</name>
    <dbReference type="NCBI Taxonomy" id="8469"/>
    <lineage>
        <taxon>Eukaryota</taxon>
        <taxon>Metazoa</taxon>
        <taxon>Chordata</taxon>
        <taxon>Craniata</taxon>
        <taxon>Vertebrata</taxon>
        <taxon>Euteleostomi</taxon>
        <taxon>Archelosauria</taxon>
        <taxon>Testudinata</taxon>
        <taxon>Testudines</taxon>
        <taxon>Cryptodira</taxon>
        <taxon>Durocryptodira</taxon>
        <taxon>Americhelydia</taxon>
        <taxon>Chelonioidea</taxon>
        <taxon>Cheloniidae</taxon>
        <taxon>Chelonia</taxon>
    </lineage>
</organism>
<evidence type="ECO:0000256" key="1">
    <source>
        <dbReference type="SAM" id="MobiDB-lite"/>
    </source>
</evidence>
<evidence type="ECO:0000313" key="2">
    <source>
        <dbReference type="EMBL" id="EMP33805.1"/>
    </source>
</evidence>
<protein>
    <submittedName>
        <fullName evidence="2">Uncharacterized protein</fullName>
    </submittedName>
</protein>
<accession>M7BE26</accession>
<proteinExistence type="predicted"/>
<reference evidence="3" key="1">
    <citation type="journal article" date="2013" name="Nat. Genet.">
        <title>The draft genomes of soft-shell turtle and green sea turtle yield insights into the development and evolution of the turtle-specific body plan.</title>
        <authorList>
            <person name="Wang Z."/>
            <person name="Pascual-Anaya J."/>
            <person name="Zadissa A."/>
            <person name="Li W."/>
            <person name="Niimura Y."/>
            <person name="Huang Z."/>
            <person name="Li C."/>
            <person name="White S."/>
            <person name="Xiong Z."/>
            <person name="Fang D."/>
            <person name="Wang B."/>
            <person name="Ming Y."/>
            <person name="Chen Y."/>
            <person name="Zheng Y."/>
            <person name="Kuraku S."/>
            <person name="Pignatelli M."/>
            <person name="Herrero J."/>
            <person name="Beal K."/>
            <person name="Nozawa M."/>
            <person name="Li Q."/>
            <person name="Wang J."/>
            <person name="Zhang H."/>
            <person name="Yu L."/>
            <person name="Shigenobu S."/>
            <person name="Wang J."/>
            <person name="Liu J."/>
            <person name="Flicek P."/>
            <person name="Searle S."/>
            <person name="Wang J."/>
            <person name="Kuratani S."/>
            <person name="Yin Y."/>
            <person name="Aken B."/>
            <person name="Zhang G."/>
            <person name="Irie N."/>
        </authorList>
    </citation>
    <scope>NUCLEOTIDE SEQUENCE [LARGE SCALE GENOMIC DNA]</scope>
</reference>
<dbReference type="Proteomes" id="UP000031443">
    <property type="component" value="Unassembled WGS sequence"/>
</dbReference>
<dbReference type="EMBL" id="KB535131">
    <property type="protein sequence ID" value="EMP33805.1"/>
    <property type="molecule type" value="Genomic_DNA"/>
</dbReference>
<sequence>MDRYGRGVTTGKGMDLSLQERVDPPTAGALLVERSQFVTLEVAYAKREEE</sequence>
<feature type="region of interest" description="Disordered" evidence="1">
    <location>
        <begin position="1"/>
        <end position="20"/>
    </location>
</feature>
<name>M7BE26_CHEMY</name>
<keyword evidence="3" id="KW-1185">Reference proteome</keyword>
<gene>
    <name evidence="2" type="ORF">UY3_09099</name>
</gene>
<dbReference type="AlphaFoldDB" id="M7BE26"/>